<accession>A0A6M0IQ44</accession>
<keyword evidence="4" id="KW-1185">Reference proteome</keyword>
<dbReference type="InterPro" id="IPR036291">
    <property type="entry name" value="NAD(P)-bd_dom_sf"/>
</dbReference>
<name>A0A6M0IQ44_9BACT</name>
<dbReference type="InterPro" id="IPR020843">
    <property type="entry name" value="ER"/>
</dbReference>
<dbReference type="Proteomes" id="UP000477386">
    <property type="component" value="Unassembled WGS sequence"/>
</dbReference>
<dbReference type="EMBL" id="JAAGNZ010000004">
    <property type="protein sequence ID" value="NEU70398.1"/>
    <property type="molecule type" value="Genomic_DNA"/>
</dbReference>
<evidence type="ECO:0000256" key="1">
    <source>
        <dbReference type="ARBA" id="ARBA00023002"/>
    </source>
</evidence>
<dbReference type="SMART" id="SM00829">
    <property type="entry name" value="PKS_ER"/>
    <property type="match status" value="1"/>
</dbReference>
<dbReference type="GO" id="GO:0008270">
    <property type="term" value="F:zinc ion binding"/>
    <property type="evidence" value="ECO:0007669"/>
    <property type="project" value="InterPro"/>
</dbReference>
<dbReference type="Gene3D" id="3.90.180.10">
    <property type="entry name" value="Medium-chain alcohol dehydrogenases, catalytic domain"/>
    <property type="match status" value="1"/>
</dbReference>
<dbReference type="PANTHER" id="PTHR11695:SF294">
    <property type="entry name" value="RETICULON-4-INTERACTING PROTEIN 1, MITOCHONDRIAL"/>
    <property type="match status" value="1"/>
</dbReference>
<feature type="domain" description="Enoyl reductase (ER)" evidence="2">
    <location>
        <begin position="10"/>
        <end position="302"/>
    </location>
</feature>
<gene>
    <name evidence="3" type="ORF">GK091_26235</name>
</gene>
<dbReference type="InterPro" id="IPR002364">
    <property type="entry name" value="Quin_OxRdtase/zeta-crystal_CS"/>
</dbReference>
<dbReference type="RefSeq" id="WP_164043705.1">
    <property type="nucleotide sequence ID" value="NZ_JAAGNZ010000004.1"/>
</dbReference>
<dbReference type="Pfam" id="PF13602">
    <property type="entry name" value="ADH_zinc_N_2"/>
    <property type="match status" value="1"/>
</dbReference>
<dbReference type="PANTHER" id="PTHR11695">
    <property type="entry name" value="ALCOHOL DEHYDROGENASE RELATED"/>
    <property type="match status" value="1"/>
</dbReference>
<dbReference type="GO" id="GO:0016491">
    <property type="term" value="F:oxidoreductase activity"/>
    <property type="evidence" value="ECO:0007669"/>
    <property type="project" value="UniProtKB-KW"/>
</dbReference>
<organism evidence="3 4">
    <name type="scientific">Spirosoma agri</name>
    <dbReference type="NCBI Taxonomy" id="1987381"/>
    <lineage>
        <taxon>Bacteria</taxon>
        <taxon>Pseudomonadati</taxon>
        <taxon>Bacteroidota</taxon>
        <taxon>Cytophagia</taxon>
        <taxon>Cytophagales</taxon>
        <taxon>Cytophagaceae</taxon>
        <taxon>Spirosoma</taxon>
    </lineage>
</organism>
<protein>
    <submittedName>
        <fullName evidence="3">NADP-dependent oxidoreductase</fullName>
    </submittedName>
</protein>
<evidence type="ECO:0000259" key="2">
    <source>
        <dbReference type="SMART" id="SM00829"/>
    </source>
</evidence>
<keyword evidence="1" id="KW-0560">Oxidoreductase</keyword>
<dbReference type="InterPro" id="IPR050700">
    <property type="entry name" value="YIM1/Zinc_Alcohol_DH_Fams"/>
</dbReference>
<proteinExistence type="predicted"/>
<reference evidence="3 4" key="1">
    <citation type="submission" date="2020-02" db="EMBL/GenBank/DDBJ databases">
        <title>Draft genome sequence of two Spirosoma agri KCTC 52727 and Spirosoma terrae KCTC 52035.</title>
        <authorList>
            <person name="Rojas J."/>
            <person name="Ambika Manirajan B."/>
            <person name="Ratering S."/>
            <person name="Suarez C."/>
            <person name="Schnell S."/>
        </authorList>
    </citation>
    <scope>NUCLEOTIDE SEQUENCE [LARGE SCALE GENOMIC DNA]</scope>
    <source>
        <strain evidence="3 4">KCTC 52727</strain>
    </source>
</reference>
<comment type="caution">
    <text evidence="3">The sequence shown here is derived from an EMBL/GenBank/DDBJ whole genome shotgun (WGS) entry which is preliminary data.</text>
</comment>
<dbReference type="InterPro" id="IPR013154">
    <property type="entry name" value="ADH-like_N"/>
</dbReference>
<dbReference type="Gene3D" id="3.40.50.720">
    <property type="entry name" value="NAD(P)-binding Rossmann-like Domain"/>
    <property type="match status" value="1"/>
</dbReference>
<dbReference type="PROSITE" id="PS01162">
    <property type="entry name" value="QOR_ZETA_CRYSTAL"/>
    <property type="match status" value="1"/>
</dbReference>
<dbReference type="Pfam" id="PF08240">
    <property type="entry name" value="ADH_N"/>
    <property type="match status" value="1"/>
</dbReference>
<dbReference type="SUPFAM" id="SSF51735">
    <property type="entry name" value="NAD(P)-binding Rossmann-fold domains"/>
    <property type="match status" value="1"/>
</dbReference>
<dbReference type="CDD" id="cd05289">
    <property type="entry name" value="MDR_like_2"/>
    <property type="match status" value="1"/>
</dbReference>
<sequence>MKAIRIDQYGDERVLQVVEVAKPEPASDQVLIKVYAAGVNPLDWKIRDGAGARFGMSLPIFLGSEIAGVVEKVGQEVIGLSVGDEVYGMVKAGGYAEYALANANEVAPKPATIDFLHAVAVPLAGLTAWQAMFNEGKLGAGQKILITAAAGGVGSLAVQLAKAKGAIVTGMASGENETFVRALGADVFVDYTKQPFDEVVTNMDVVFDAVGGDTFERAFKCLKKKGIIVTSVAFPAAGQGEAYDVRVARVLCKPDRDELDQISQLVLDGKLQPHVSHIFPLEQVGMAHQLSKQGRTRGKIILQLSARY</sequence>
<evidence type="ECO:0000313" key="3">
    <source>
        <dbReference type="EMBL" id="NEU70398.1"/>
    </source>
</evidence>
<dbReference type="InterPro" id="IPR011032">
    <property type="entry name" value="GroES-like_sf"/>
</dbReference>
<dbReference type="AlphaFoldDB" id="A0A6M0IQ44"/>
<evidence type="ECO:0000313" key="4">
    <source>
        <dbReference type="Proteomes" id="UP000477386"/>
    </source>
</evidence>
<dbReference type="SUPFAM" id="SSF50129">
    <property type="entry name" value="GroES-like"/>
    <property type="match status" value="1"/>
</dbReference>